<keyword evidence="6" id="KW-0934">Plastid</keyword>
<dbReference type="FunFam" id="3.30.230.10:FF:000045">
    <property type="entry name" value="4-diphosphocytidyl-2-C-methyl-D-erythritol kinase, chloroplastic"/>
    <property type="match status" value="1"/>
</dbReference>
<sequence length="397" mass="43555">MATMAAPHLFHINPSGNRSNPLSNGSLNQFSSFYKPKGFSSVQINYRNLRTQATSDGRKQVEVVYNLDEKLNRLADEVDMNAGLSRLSLFSPCKINVFLRITSKRPDGFHDLASLFHVISLGDTIKFSLSPSKTTDRLSTNVPGIPLDERNLIIKALNLYRKKTGSDKFFWVHVDKRVPTGAGLGGGSSNAATALWAANQFSGCLATEKELQEWSGEIGSDVPFFFSNGAAYCTGRGEMVQDIPSPVPFDLPMVLIKPPEACSTAEVYKRFRLDVSSTADPLTLLEKISKNGISQDVCVNDLEPPAFEVLPSLKRLKQRIIAAGRGKYDSVFMSGSGSTIVGVGSPDPPQFIYDEEDYKDVFFSEATFITRADQQWYTEPSSSSNAGSLADQSSWTT</sequence>
<evidence type="ECO:0000256" key="13">
    <source>
        <dbReference type="ARBA" id="ARBA00032554"/>
    </source>
</evidence>
<evidence type="ECO:0000256" key="14">
    <source>
        <dbReference type="ARBA" id="ARBA00057894"/>
    </source>
</evidence>
<dbReference type="Pfam" id="PF08544">
    <property type="entry name" value="GHMP_kinases_C"/>
    <property type="match status" value="1"/>
</dbReference>
<feature type="region of interest" description="Disordered" evidence="16">
    <location>
        <begin position="378"/>
        <end position="397"/>
    </location>
</feature>
<dbReference type="EC" id="2.7.1.148" evidence="4"/>
<evidence type="ECO:0000313" key="20">
    <source>
        <dbReference type="Proteomes" id="UP001408789"/>
    </source>
</evidence>
<evidence type="ECO:0000256" key="7">
    <source>
        <dbReference type="ARBA" id="ARBA00022679"/>
    </source>
</evidence>
<dbReference type="AlphaFoldDB" id="A0AAP0GVZ9"/>
<evidence type="ECO:0000256" key="5">
    <source>
        <dbReference type="ARBA" id="ARBA00022528"/>
    </source>
</evidence>
<organism evidence="19 20">
    <name type="scientific">Deinandra increscens subsp. villosa</name>
    <dbReference type="NCBI Taxonomy" id="3103831"/>
    <lineage>
        <taxon>Eukaryota</taxon>
        <taxon>Viridiplantae</taxon>
        <taxon>Streptophyta</taxon>
        <taxon>Embryophyta</taxon>
        <taxon>Tracheophyta</taxon>
        <taxon>Spermatophyta</taxon>
        <taxon>Magnoliopsida</taxon>
        <taxon>eudicotyledons</taxon>
        <taxon>Gunneridae</taxon>
        <taxon>Pentapetalae</taxon>
        <taxon>asterids</taxon>
        <taxon>campanulids</taxon>
        <taxon>Asterales</taxon>
        <taxon>Asteraceae</taxon>
        <taxon>Asteroideae</taxon>
        <taxon>Heliantheae alliance</taxon>
        <taxon>Madieae</taxon>
        <taxon>Madiinae</taxon>
        <taxon>Deinandra</taxon>
    </lineage>
</organism>
<reference evidence="19 20" key="1">
    <citation type="submission" date="2024-04" db="EMBL/GenBank/DDBJ databases">
        <title>The reference genome of an endangered Asteraceae, Deinandra increscens subsp. villosa, native to the Central Coast of California.</title>
        <authorList>
            <person name="Guilliams M."/>
            <person name="Hasenstab-Lehman K."/>
            <person name="Meyer R."/>
            <person name="Mcevoy S."/>
        </authorList>
    </citation>
    <scope>NUCLEOTIDE SEQUENCE [LARGE SCALE GENOMIC DNA]</scope>
    <source>
        <tissue evidence="19">Leaf</tissue>
    </source>
</reference>
<gene>
    <name evidence="19" type="ORF">SSX86_019888</name>
</gene>
<dbReference type="SUPFAM" id="SSF54211">
    <property type="entry name" value="Ribosomal protein S5 domain 2-like"/>
    <property type="match status" value="1"/>
</dbReference>
<evidence type="ECO:0000313" key="19">
    <source>
        <dbReference type="EMBL" id="KAK9062699.1"/>
    </source>
</evidence>
<evidence type="ECO:0000259" key="18">
    <source>
        <dbReference type="Pfam" id="PF08544"/>
    </source>
</evidence>
<keyword evidence="5" id="KW-0150">Chloroplast</keyword>
<evidence type="ECO:0000256" key="2">
    <source>
        <dbReference type="ARBA" id="ARBA00004229"/>
    </source>
</evidence>
<dbReference type="InterPro" id="IPR020568">
    <property type="entry name" value="Ribosomal_Su5_D2-typ_SF"/>
</dbReference>
<evidence type="ECO:0000256" key="3">
    <source>
        <dbReference type="ARBA" id="ARBA00009684"/>
    </source>
</evidence>
<evidence type="ECO:0000256" key="15">
    <source>
        <dbReference type="ARBA" id="ARBA00060636"/>
    </source>
</evidence>
<proteinExistence type="inferred from homology"/>
<comment type="catalytic activity">
    <reaction evidence="1">
        <text>4-CDP-2-C-methyl-D-erythritol + ATP = 4-CDP-2-C-methyl-D-erythritol 2-phosphate + ADP + H(+)</text>
        <dbReference type="Rhea" id="RHEA:18437"/>
        <dbReference type="ChEBI" id="CHEBI:15378"/>
        <dbReference type="ChEBI" id="CHEBI:30616"/>
        <dbReference type="ChEBI" id="CHEBI:57823"/>
        <dbReference type="ChEBI" id="CHEBI:57919"/>
        <dbReference type="ChEBI" id="CHEBI:456216"/>
        <dbReference type="EC" id="2.7.1.148"/>
    </reaction>
</comment>
<evidence type="ECO:0000256" key="12">
    <source>
        <dbReference type="ARBA" id="ARBA00023229"/>
    </source>
</evidence>
<keyword evidence="20" id="KW-1185">Reference proteome</keyword>
<comment type="subcellular location">
    <subcellularLocation>
        <location evidence="2">Plastid</location>
        <location evidence="2">Chloroplast</location>
    </subcellularLocation>
</comment>
<evidence type="ECO:0000256" key="11">
    <source>
        <dbReference type="ARBA" id="ARBA00022946"/>
    </source>
</evidence>
<evidence type="ECO:0000256" key="4">
    <source>
        <dbReference type="ARBA" id="ARBA00012052"/>
    </source>
</evidence>
<dbReference type="GO" id="GO:0005524">
    <property type="term" value="F:ATP binding"/>
    <property type="evidence" value="ECO:0007669"/>
    <property type="project" value="UniProtKB-KW"/>
</dbReference>
<evidence type="ECO:0000256" key="8">
    <source>
        <dbReference type="ARBA" id="ARBA00022741"/>
    </source>
</evidence>
<dbReference type="FunFam" id="3.30.70.890:FF:000009">
    <property type="entry name" value="4-diphosphocytidyl-2-C-methyl-D-erythritol kinase, chloroplastic"/>
    <property type="match status" value="1"/>
</dbReference>
<feature type="domain" description="GHMP kinase C-terminal" evidence="18">
    <location>
        <begin position="298"/>
        <end position="354"/>
    </location>
</feature>
<dbReference type="InterPro" id="IPR014721">
    <property type="entry name" value="Ribsml_uS5_D2-typ_fold_subgr"/>
</dbReference>
<keyword evidence="12" id="KW-0414">Isoprene biosynthesis</keyword>
<comment type="caution">
    <text evidence="19">The sequence shown here is derived from an EMBL/GenBank/DDBJ whole genome shotgun (WGS) entry which is preliminary data.</text>
</comment>
<dbReference type="GO" id="GO:0009507">
    <property type="term" value="C:chloroplast"/>
    <property type="evidence" value="ECO:0007669"/>
    <property type="project" value="UniProtKB-SubCell"/>
</dbReference>
<keyword evidence="10" id="KW-0067">ATP-binding</keyword>
<keyword evidence="9" id="KW-0418">Kinase</keyword>
<dbReference type="HAMAP" id="MF_00061">
    <property type="entry name" value="IspE"/>
    <property type="match status" value="1"/>
</dbReference>
<keyword evidence="7" id="KW-0808">Transferase</keyword>
<comment type="function">
    <text evidence="14">Catalyzes the phosphorylation of the position 2 hydroxy group of 4-diphosphocytidyl-2C-methyl-D-erythritol.</text>
</comment>
<dbReference type="InterPro" id="IPR013750">
    <property type="entry name" value="GHMP_kinase_C_dom"/>
</dbReference>
<evidence type="ECO:0000256" key="16">
    <source>
        <dbReference type="SAM" id="MobiDB-lite"/>
    </source>
</evidence>
<protein>
    <recommendedName>
        <fullName evidence="4">4-(cytidine 5'-diphospho)-2-C-methyl-D-erythritol kinase</fullName>
        <ecNumber evidence="4">2.7.1.148</ecNumber>
    </recommendedName>
    <alternativeName>
        <fullName evidence="13">4-(cytidine-5'-diphospho)-2-C-methyl-D-erythritol kinase</fullName>
    </alternativeName>
</protein>
<evidence type="ECO:0000256" key="9">
    <source>
        <dbReference type="ARBA" id="ARBA00022777"/>
    </source>
</evidence>
<evidence type="ECO:0000259" key="17">
    <source>
        <dbReference type="Pfam" id="PF00288"/>
    </source>
</evidence>
<evidence type="ECO:0000256" key="10">
    <source>
        <dbReference type="ARBA" id="ARBA00022840"/>
    </source>
</evidence>
<dbReference type="PANTHER" id="PTHR43527:SF2">
    <property type="entry name" value="4-DIPHOSPHOCYTIDYL-2-C-METHYL-D-ERYTHRITOL KINASE, CHLOROPLASTIC"/>
    <property type="match status" value="1"/>
</dbReference>
<dbReference type="NCBIfam" id="TIGR00154">
    <property type="entry name" value="ispE"/>
    <property type="match status" value="1"/>
</dbReference>
<dbReference type="EMBL" id="JBCNJP010000019">
    <property type="protein sequence ID" value="KAK9062699.1"/>
    <property type="molecule type" value="Genomic_DNA"/>
</dbReference>
<evidence type="ECO:0000256" key="6">
    <source>
        <dbReference type="ARBA" id="ARBA00022640"/>
    </source>
</evidence>
<keyword evidence="11" id="KW-0809">Transit peptide</keyword>
<dbReference type="Pfam" id="PF00288">
    <property type="entry name" value="GHMP_kinases_N"/>
    <property type="match status" value="1"/>
</dbReference>
<dbReference type="Gene3D" id="3.30.70.890">
    <property type="entry name" value="GHMP kinase, C-terminal domain"/>
    <property type="match status" value="1"/>
</dbReference>
<accession>A0AAP0GVZ9</accession>
<dbReference type="GO" id="GO:0016114">
    <property type="term" value="P:terpenoid biosynthetic process"/>
    <property type="evidence" value="ECO:0007669"/>
    <property type="project" value="InterPro"/>
</dbReference>
<dbReference type="GO" id="GO:0050515">
    <property type="term" value="F:4-(cytidine 5'-diphospho)-2-C-methyl-D-erythritol kinase activity"/>
    <property type="evidence" value="ECO:0007669"/>
    <property type="project" value="UniProtKB-EC"/>
</dbReference>
<name>A0AAP0GVZ9_9ASTR</name>
<comment type="similarity">
    <text evidence="3">Belongs to the GHMP kinase family. IspE subfamily.</text>
</comment>
<keyword evidence="8" id="KW-0547">Nucleotide-binding</keyword>
<dbReference type="PANTHER" id="PTHR43527">
    <property type="entry name" value="4-DIPHOSPHOCYTIDYL-2-C-METHYL-D-ERYTHRITOL KINASE, CHLOROPLASTIC"/>
    <property type="match status" value="1"/>
</dbReference>
<dbReference type="SUPFAM" id="SSF55060">
    <property type="entry name" value="GHMP Kinase, C-terminal domain"/>
    <property type="match status" value="1"/>
</dbReference>
<dbReference type="InterPro" id="IPR006204">
    <property type="entry name" value="GHMP_kinase_N_dom"/>
</dbReference>
<dbReference type="Proteomes" id="UP001408789">
    <property type="component" value="Unassembled WGS sequence"/>
</dbReference>
<dbReference type="InterPro" id="IPR036554">
    <property type="entry name" value="GHMP_kinase_C_sf"/>
</dbReference>
<feature type="domain" description="GHMP kinase N-terminal" evidence="17">
    <location>
        <begin position="151"/>
        <end position="228"/>
    </location>
</feature>
<dbReference type="InterPro" id="IPR004424">
    <property type="entry name" value="IspE"/>
</dbReference>
<comment type="pathway">
    <text evidence="15">Isoprenoid biosynthesis; isopentenyl diphosphate biosynthesis via DXP pathway; isopentenyl diphosphate from 1-deoxy-D-xylulose 5-phosphate: step 3/6.</text>
</comment>
<dbReference type="Gene3D" id="3.30.230.10">
    <property type="match status" value="1"/>
</dbReference>
<evidence type="ECO:0000256" key="1">
    <source>
        <dbReference type="ARBA" id="ARBA00001304"/>
    </source>
</evidence>